<sequence>MKSGGVGGGRRTVLLHERERRGEEELTWRKRTSSSLNPPEETHRAELLTVRPTPFSCCLLTSEKEVLPPRSQRAVSVDLHRGGAPQDTTMRAGRRWDGGGMRGSHPGLGVVLVWGALVLLAAQGGVRGCPAPCSCAGNTVDCHGLGIHSVPKNIPRGTERLSLLRPSYSPALPRSDVGRLIKQLSVSGLVAQLALQTVEVYTEDNYTQLCVLVCRTGTAREGLVSMPDEVEESGKTENILHV</sequence>
<dbReference type="Pfam" id="PF01462">
    <property type="entry name" value="LRRNT"/>
    <property type="match status" value="1"/>
</dbReference>
<dbReference type="EMBL" id="WKFB01000006">
    <property type="protein sequence ID" value="KAF6739474.1"/>
    <property type="molecule type" value="Genomic_DNA"/>
</dbReference>
<comment type="caution">
    <text evidence="5">The sequence shown here is derived from an EMBL/GenBank/DDBJ whole genome shotgun (WGS) entry which is preliminary data.</text>
</comment>
<evidence type="ECO:0000256" key="1">
    <source>
        <dbReference type="ARBA" id="ARBA00022614"/>
    </source>
</evidence>
<feature type="region of interest" description="Disordered" evidence="3">
    <location>
        <begin position="71"/>
        <end position="96"/>
    </location>
</feature>
<evidence type="ECO:0000259" key="4">
    <source>
        <dbReference type="SMART" id="SM00013"/>
    </source>
</evidence>
<evidence type="ECO:0000256" key="3">
    <source>
        <dbReference type="SAM" id="MobiDB-lite"/>
    </source>
</evidence>
<gene>
    <name evidence="5" type="ORF">FQA47_018301</name>
</gene>
<dbReference type="Gene3D" id="3.80.10.10">
    <property type="entry name" value="Ribonuclease Inhibitor"/>
    <property type="match status" value="1"/>
</dbReference>
<feature type="region of interest" description="Disordered" evidence="3">
    <location>
        <begin position="1"/>
        <end position="43"/>
    </location>
</feature>
<dbReference type="Proteomes" id="UP000646548">
    <property type="component" value="Unassembled WGS sequence"/>
</dbReference>
<keyword evidence="1" id="KW-0433">Leucine-rich repeat</keyword>
<dbReference type="InterPro" id="IPR000372">
    <property type="entry name" value="LRRNT"/>
</dbReference>
<keyword evidence="2" id="KW-0732">Signal</keyword>
<reference evidence="5" key="1">
    <citation type="journal article" name="BMC Genomics">
        <title>Long-read sequencing and de novo genome assembly of marine medaka (Oryzias melastigma).</title>
        <authorList>
            <person name="Liang P."/>
            <person name="Saqib H.S.A."/>
            <person name="Ni X."/>
            <person name="Shen Y."/>
        </authorList>
    </citation>
    <scope>NUCLEOTIDE SEQUENCE</scope>
    <source>
        <strain evidence="5">Bigg-433</strain>
    </source>
</reference>
<protein>
    <submittedName>
        <fullName evidence="5">Slit2-like</fullName>
    </submittedName>
</protein>
<proteinExistence type="predicted"/>
<feature type="compositionally biased region" description="Gly residues" evidence="3">
    <location>
        <begin position="1"/>
        <end position="10"/>
    </location>
</feature>
<dbReference type="AlphaFoldDB" id="A0A834FS36"/>
<feature type="domain" description="LRRNT" evidence="4">
    <location>
        <begin position="128"/>
        <end position="160"/>
    </location>
</feature>
<feature type="compositionally biased region" description="Basic and acidic residues" evidence="3">
    <location>
        <begin position="14"/>
        <end position="28"/>
    </location>
</feature>
<evidence type="ECO:0000313" key="6">
    <source>
        <dbReference type="Proteomes" id="UP000646548"/>
    </source>
</evidence>
<organism evidence="5 6">
    <name type="scientific">Oryzias melastigma</name>
    <name type="common">Marine medaka</name>
    <dbReference type="NCBI Taxonomy" id="30732"/>
    <lineage>
        <taxon>Eukaryota</taxon>
        <taxon>Metazoa</taxon>
        <taxon>Chordata</taxon>
        <taxon>Craniata</taxon>
        <taxon>Vertebrata</taxon>
        <taxon>Euteleostomi</taxon>
        <taxon>Actinopterygii</taxon>
        <taxon>Neopterygii</taxon>
        <taxon>Teleostei</taxon>
        <taxon>Neoteleostei</taxon>
        <taxon>Acanthomorphata</taxon>
        <taxon>Ovalentaria</taxon>
        <taxon>Atherinomorphae</taxon>
        <taxon>Beloniformes</taxon>
        <taxon>Adrianichthyidae</taxon>
        <taxon>Oryziinae</taxon>
        <taxon>Oryzias</taxon>
    </lineage>
</organism>
<evidence type="ECO:0000313" key="5">
    <source>
        <dbReference type="EMBL" id="KAF6739474.1"/>
    </source>
</evidence>
<name>A0A834FS36_ORYME</name>
<evidence type="ECO:0000256" key="2">
    <source>
        <dbReference type="ARBA" id="ARBA00022729"/>
    </source>
</evidence>
<dbReference type="SMART" id="SM00013">
    <property type="entry name" value="LRRNT"/>
    <property type="match status" value="1"/>
</dbReference>
<accession>A0A834FS36</accession>
<dbReference type="InterPro" id="IPR032675">
    <property type="entry name" value="LRR_dom_sf"/>
</dbReference>